<evidence type="ECO:0000256" key="2">
    <source>
        <dbReference type="ARBA" id="ARBA00022645"/>
    </source>
</evidence>
<comment type="similarity">
    <text evidence="1">Belongs to the peptidase S66 family.</text>
</comment>
<sequence>MIKPAKLERGDQVAVIAPASSPNIEAANRAIPFLEQLGLVVQVGSSLSREHGYLAGTDQQRVEELHAAFTDKQIKAIFCVCGGYGTARIASMIDYELIEANPKIFWGYSDITFLLHAIHQQTGLVTFHGPMLSSDLSENVHHLTRETFNQLFEPISLCYSDSIRPLDTLVEGYAKGPLVGGNLTLLTSSLGTEYEIDCLNKVLFIEEVDEEPYRLDRMLNQLRLAGKFADAKAIVLCDFHNCVPMKRMQSLSINQLFYDHIVPFQKPTLSGLSIGHCSPNLAVPIGIEAHVDATKKTVTIIDSGIETW</sequence>
<evidence type="ECO:0000256" key="3">
    <source>
        <dbReference type="ARBA" id="ARBA00022670"/>
    </source>
</evidence>
<keyword evidence="10" id="KW-1185">Reference proteome</keyword>
<dbReference type="Pfam" id="PF17676">
    <property type="entry name" value="Peptidase_S66C"/>
    <property type="match status" value="1"/>
</dbReference>
<feature type="active site" description="Charge relay system" evidence="6">
    <location>
        <position position="276"/>
    </location>
</feature>
<dbReference type="GO" id="GO:0004180">
    <property type="term" value="F:carboxypeptidase activity"/>
    <property type="evidence" value="ECO:0007669"/>
    <property type="project" value="UniProtKB-KW"/>
</dbReference>
<feature type="domain" description="LD-carboxypeptidase N-terminal" evidence="7">
    <location>
        <begin position="13"/>
        <end position="129"/>
    </location>
</feature>
<protein>
    <submittedName>
        <fullName evidence="9">Peptidase S66</fullName>
    </submittedName>
</protein>
<proteinExistence type="inferred from homology"/>
<feature type="domain" description="LD-carboxypeptidase C-terminal" evidence="8">
    <location>
        <begin position="175"/>
        <end position="291"/>
    </location>
</feature>
<dbReference type="InterPro" id="IPR029062">
    <property type="entry name" value="Class_I_gatase-like"/>
</dbReference>
<evidence type="ECO:0000259" key="8">
    <source>
        <dbReference type="Pfam" id="PF17676"/>
    </source>
</evidence>
<dbReference type="SUPFAM" id="SSF52317">
    <property type="entry name" value="Class I glutamine amidotransferase-like"/>
    <property type="match status" value="1"/>
</dbReference>
<dbReference type="InterPro" id="IPR040449">
    <property type="entry name" value="Peptidase_S66_N"/>
</dbReference>
<gene>
    <name evidence="9" type="ORF">LQ50_15715</name>
</gene>
<feature type="active site" description="Charge relay system" evidence="6">
    <location>
        <position position="206"/>
    </location>
</feature>
<dbReference type="Proteomes" id="UP000030832">
    <property type="component" value="Unassembled WGS sequence"/>
</dbReference>
<dbReference type="Gene3D" id="3.40.50.10740">
    <property type="entry name" value="Class I glutamine amidotransferase-like"/>
    <property type="match status" value="1"/>
</dbReference>
<dbReference type="eggNOG" id="COG1619">
    <property type="taxonomic scope" value="Bacteria"/>
</dbReference>
<dbReference type="STRING" id="333138.LQ50_15715"/>
<comment type="caution">
    <text evidence="9">The sequence shown here is derived from an EMBL/GenBank/DDBJ whole genome shotgun (WGS) entry which is preliminary data.</text>
</comment>
<name>A0A0B0I9X6_9BACI</name>
<keyword evidence="5" id="KW-0720">Serine protease</keyword>
<dbReference type="InterPro" id="IPR027478">
    <property type="entry name" value="LdcA_N"/>
</dbReference>
<dbReference type="Pfam" id="PF02016">
    <property type="entry name" value="Peptidase_S66"/>
    <property type="match status" value="1"/>
</dbReference>
<dbReference type="InterPro" id="IPR040921">
    <property type="entry name" value="Peptidase_S66C"/>
</dbReference>
<dbReference type="InterPro" id="IPR027461">
    <property type="entry name" value="Carboxypeptidase_A_C_sf"/>
</dbReference>
<feature type="active site" description="Nucleophile" evidence="6">
    <location>
        <position position="109"/>
    </location>
</feature>
<evidence type="ECO:0000256" key="4">
    <source>
        <dbReference type="ARBA" id="ARBA00022801"/>
    </source>
</evidence>
<evidence type="ECO:0000313" key="10">
    <source>
        <dbReference type="Proteomes" id="UP000030832"/>
    </source>
</evidence>
<evidence type="ECO:0000256" key="1">
    <source>
        <dbReference type="ARBA" id="ARBA00010233"/>
    </source>
</evidence>
<dbReference type="Gene3D" id="3.50.30.60">
    <property type="entry name" value="LD-carboxypeptidase A C-terminal domain-like"/>
    <property type="match status" value="1"/>
</dbReference>
<dbReference type="PANTHER" id="PTHR30237:SF2">
    <property type="entry name" value="MUREIN TETRAPEPTIDE CARBOXYPEPTIDASE"/>
    <property type="match status" value="1"/>
</dbReference>
<keyword evidence="2" id="KW-0121">Carboxypeptidase</keyword>
<organism evidence="9 10">
    <name type="scientific">Halalkalibacter okhensis</name>
    <dbReference type="NCBI Taxonomy" id="333138"/>
    <lineage>
        <taxon>Bacteria</taxon>
        <taxon>Bacillati</taxon>
        <taxon>Bacillota</taxon>
        <taxon>Bacilli</taxon>
        <taxon>Bacillales</taxon>
        <taxon>Bacillaceae</taxon>
        <taxon>Halalkalibacter</taxon>
    </lineage>
</organism>
<keyword evidence="3" id="KW-0645">Protease</keyword>
<keyword evidence="4" id="KW-0378">Hydrolase</keyword>
<evidence type="ECO:0000256" key="5">
    <source>
        <dbReference type="ARBA" id="ARBA00022825"/>
    </source>
</evidence>
<reference evidence="9 10" key="1">
    <citation type="submission" date="2014-09" db="EMBL/GenBank/DDBJ databases">
        <title>Genome sequencing and annotation of Bacillus Okhensis strain Kh10-101T.</title>
        <authorList>
            <person name="Prakash J.S."/>
        </authorList>
    </citation>
    <scope>NUCLEOTIDE SEQUENCE [LARGE SCALE GENOMIC DNA]</scope>
    <source>
        <strain evidence="10">Kh10-101T</strain>
    </source>
</reference>
<dbReference type="EMBL" id="JRJU01000020">
    <property type="protein sequence ID" value="KHF39338.1"/>
    <property type="molecule type" value="Genomic_DNA"/>
</dbReference>
<dbReference type="OrthoDB" id="9807329at2"/>
<dbReference type="GO" id="GO:0008236">
    <property type="term" value="F:serine-type peptidase activity"/>
    <property type="evidence" value="ECO:0007669"/>
    <property type="project" value="UniProtKB-KW"/>
</dbReference>
<dbReference type="InterPro" id="IPR003507">
    <property type="entry name" value="S66_fam"/>
</dbReference>
<dbReference type="GO" id="GO:0006508">
    <property type="term" value="P:proteolysis"/>
    <property type="evidence" value="ECO:0007669"/>
    <property type="project" value="UniProtKB-KW"/>
</dbReference>
<evidence type="ECO:0000313" key="9">
    <source>
        <dbReference type="EMBL" id="KHF39338.1"/>
    </source>
</evidence>
<dbReference type="PANTHER" id="PTHR30237">
    <property type="entry name" value="MURAMOYLTETRAPEPTIDE CARBOXYPEPTIDASE"/>
    <property type="match status" value="1"/>
</dbReference>
<dbReference type="SUPFAM" id="SSF141986">
    <property type="entry name" value="LD-carboxypeptidase A C-terminal domain-like"/>
    <property type="match status" value="1"/>
</dbReference>
<evidence type="ECO:0000256" key="6">
    <source>
        <dbReference type="PIRSR" id="PIRSR028757-1"/>
    </source>
</evidence>
<dbReference type="PIRSF" id="PIRSF028757">
    <property type="entry name" value="LD-carboxypeptidase"/>
    <property type="match status" value="1"/>
</dbReference>
<dbReference type="AlphaFoldDB" id="A0A0B0I9X6"/>
<dbReference type="CDD" id="cd07025">
    <property type="entry name" value="Peptidase_S66"/>
    <property type="match status" value="1"/>
</dbReference>
<evidence type="ECO:0000259" key="7">
    <source>
        <dbReference type="Pfam" id="PF02016"/>
    </source>
</evidence>
<accession>A0A0B0I9X6</accession>